<dbReference type="Proteomes" id="UP000029721">
    <property type="component" value="Unassembled WGS sequence"/>
</dbReference>
<feature type="transmembrane region" description="Helical" evidence="1">
    <location>
        <begin position="178"/>
        <end position="202"/>
    </location>
</feature>
<evidence type="ECO:0000313" key="2">
    <source>
        <dbReference type="EMBL" id="KGE78195.1"/>
    </source>
</evidence>
<dbReference type="EMBL" id="JOKD01000021">
    <property type="protein sequence ID" value="KGE78195.1"/>
    <property type="molecule type" value="Genomic_DNA"/>
</dbReference>
<feature type="transmembrane region" description="Helical" evidence="1">
    <location>
        <begin position="254"/>
        <end position="278"/>
    </location>
</feature>
<keyword evidence="1" id="KW-1133">Transmembrane helix</keyword>
<accession>A0ABR4WTZ7</accession>
<keyword evidence="3" id="KW-1185">Reference proteome</keyword>
<gene>
    <name evidence="2" type="ORF">FP66_04955</name>
</gene>
<sequence length="298" mass="32185">MNEQHDAFSHESTAISVRKIKSGPPLSWIVDAFRLVRAHWRTIIPAYLIVVVVSTLLQVVVGSLQPYHIGIGTMVVLVVVTFLAALLQSGMMAVFHGAAENRPRVSDVFRGFKGSNLLGMFLLFVSALVIFAAFALAMFLLMKLFGGSSMMGAMNSYGSPYGYSYTRMMAEMMGGSSLVVLFFLAGALMVTALLFYAVPQIIVSGESVFSALKNSFRATFKNLLLLLVFGVNAATLYALLLLVSMAGAALTTSMALIVVVMVVVISAFLLIFNGAYYLSFREVLLARPDGVGMKVENA</sequence>
<reference evidence="2 3" key="1">
    <citation type="submission" date="2014-06" db="EMBL/GenBank/DDBJ databases">
        <title>Draft genome sequence of an extremely salt tolerant bacteria Halomonas salina/CIFRI 1.</title>
        <authorList>
            <person name="Behera B.D."/>
            <person name="Meena D.K."/>
            <person name="Das P."/>
            <person name="Maharana J."/>
            <person name="Paria P."/>
            <person name="Sharma A.P."/>
            <person name="Shamsudheen K.V."/>
            <person name="Rijit J."/>
            <person name="Dixit V."/>
            <person name="Verma A."/>
            <person name="Scaria V."/>
            <person name="Sivasubbu S."/>
        </authorList>
    </citation>
    <scope>NUCLEOTIDE SEQUENCE [LARGE SCALE GENOMIC DNA]</scope>
    <source>
        <strain evidence="2 3">CIFRI 1</strain>
    </source>
</reference>
<organism evidence="2 3">
    <name type="scientific">Halomonas salina</name>
    <dbReference type="NCBI Taxonomy" id="42565"/>
    <lineage>
        <taxon>Bacteria</taxon>
        <taxon>Pseudomonadati</taxon>
        <taxon>Pseudomonadota</taxon>
        <taxon>Gammaproteobacteria</taxon>
        <taxon>Oceanospirillales</taxon>
        <taxon>Halomonadaceae</taxon>
        <taxon>Halomonas</taxon>
    </lineage>
</organism>
<evidence type="ECO:0008006" key="4">
    <source>
        <dbReference type="Google" id="ProtNLM"/>
    </source>
</evidence>
<keyword evidence="1" id="KW-0812">Transmembrane</keyword>
<keyword evidence="1" id="KW-0472">Membrane</keyword>
<name>A0ABR4WTZ7_9GAMM</name>
<protein>
    <recommendedName>
        <fullName evidence="4">Transmembrane protein</fullName>
    </recommendedName>
</protein>
<feature type="transmembrane region" description="Helical" evidence="1">
    <location>
        <begin position="67"/>
        <end position="95"/>
    </location>
</feature>
<feature type="transmembrane region" description="Helical" evidence="1">
    <location>
        <begin position="223"/>
        <end position="248"/>
    </location>
</feature>
<proteinExistence type="predicted"/>
<feature type="transmembrane region" description="Helical" evidence="1">
    <location>
        <begin position="43"/>
        <end position="61"/>
    </location>
</feature>
<comment type="caution">
    <text evidence="2">The sequence shown here is derived from an EMBL/GenBank/DDBJ whole genome shotgun (WGS) entry which is preliminary data.</text>
</comment>
<feature type="transmembrane region" description="Helical" evidence="1">
    <location>
        <begin position="116"/>
        <end position="141"/>
    </location>
</feature>
<evidence type="ECO:0000313" key="3">
    <source>
        <dbReference type="Proteomes" id="UP000029721"/>
    </source>
</evidence>
<dbReference type="RefSeq" id="WP_035595649.1">
    <property type="nucleotide sequence ID" value="NZ_JOKD01000021.1"/>
</dbReference>
<evidence type="ECO:0000256" key="1">
    <source>
        <dbReference type="SAM" id="Phobius"/>
    </source>
</evidence>